<comment type="caution">
    <text evidence="3">Lacks conserved residue(s) required for the propagation of feature annotation.</text>
</comment>
<dbReference type="PANTHER" id="PTHR45138">
    <property type="entry name" value="REGULATORY COMPONENTS OF SENSORY TRANSDUCTION SYSTEM"/>
    <property type="match status" value="1"/>
</dbReference>
<proteinExistence type="predicted"/>
<comment type="catalytic activity">
    <reaction evidence="2">
        <text>2 GTP = 3',3'-c-di-GMP + 2 diphosphate</text>
        <dbReference type="Rhea" id="RHEA:24898"/>
        <dbReference type="ChEBI" id="CHEBI:33019"/>
        <dbReference type="ChEBI" id="CHEBI:37565"/>
        <dbReference type="ChEBI" id="CHEBI:58805"/>
        <dbReference type="EC" id="2.7.7.65"/>
    </reaction>
</comment>
<feature type="modified residue" description="4-aspartylphosphate" evidence="3">
    <location>
        <position position="53"/>
    </location>
</feature>
<evidence type="ECO:0000256" key="3">
    <source>
        <dbReference type="PROSITE-ProRule" id="PRU00169"/>
    </source>
</evidence>
<dbReference type="InterPro" id="IPR001789">
    <property type="entry name" value="Sig_transdc_resp-reg_receiver"/>
</dbReference>
<dbReference type="OrthoDB" id="9812260at2"/>
<dbReference type="PROSITE" id="PS50887">
    <property type="entry name" value="GGDEF"/>
    <property type="match status" value="1"/>
</dbReference>
<dbReference type="Pfam" id="PF00072">
    <property type="entry name" value="Response_reg"/>
    <property type="match status" value="1"/>
</dbReference>
<reference evidence="6 7" key="1">
    <citation type="submission" date="2018-04" db="EMBL/GenBank/DDBJ databases">
        <title>Pararhodobacter oceanense sp. nov., isolated from marine intertidal sediment.</title>
        <authorList>
            <person name="Wang X.-L."/>
            <person name="Du Z.-J."/>
        </authorList>
    </citation>
    <scope>NUCLEOTIDE SEQUENCE [LARGE SCALE GENOMIC DNA]</scope>
    <source>
        <strain evidence="6 7">AM505</strain>
    </source>
</reference>
<evidence type="ECO:0000259" key="4">
    <source>
        <dbReference type="PROSITE" id="PS50110"/>
    </source>
</evidence>
<dbReference type="SUPFAM" id="SSF55073">
    <property type="entry name" value="Nucleotide cyclase"/>
    <property type="match status" value="1"/>
</dbReference>
<dbReference type="NCBIfam" id="TIGR00254">
    <property type="entry name" value="GGDEF"/>
    <property type="match status" value="1"/>
</dbReference>
<dbReference type="SUPFAM" id="SSF52172">
    <property type="entry name" value="CheY-like"/>
    <property type="match status" value="2"/>
</dbReference>
<evidence type="ECO:0000256" key="2">
    <source>
        <dbReference type="ARBA" id="ARBA00034247"/>
    </source>
</evidence>
<dbReference type="Gene3D" id="3.30.70.270">
    <property type="match status" value="1"/>
</dbReference>
<dbReference type="InterPro" id="IPR011006">
    <property type="entry name" value="CheY-like_superfamily"/>
</dbReference>
<evidence type="ECO:0000259" key="5">
    <source>
        <dbReference type="PROSITE" id="PS50887"/>
    </source>
</evidence>
<evidence type="ECO:0000313" key="7">
    <source>
        <dbReference type="Proteomes" id="UP000245911"/>
    </source>
</evidence>
<evidence type="ECO:0000313" key="6">
    <source>
        <dbReference type="EMBL" id="PVH29734.1"/>
    </source>
</evidence>
<dbReference type="RefSeq" id="WP_116557623.1">
    <property type="nucleotide sequence ID" value="NZ_QDKM01000002.1"/>
</dbReference>
<feature type="domain" description="Response regulatory" evidence="4">
    <location>
        <begin position="156"/>
        <end position="274"/>
    </location>
</feature>
<dbReference type="FunFam" id="3.30.70.270:FF:000001">
    <property type="entry name" value="Diguanylate cyclase domain protein"/>
    <property type="match status" value="1"/>
</dbReference>
<evidence type="ECO:0000256" key="1">
    <source>
        <dbReference type="ARBA" id="ARBA00012528"/>
    </source>
</evidence>
<dbReference type="AlphaFoldDB" id="A0A2T8HWF9"/>
<dbReference type="CDD" id="cd01949">
    <property type="entry name" value="GGDEF"/>
    <property type="match status" value="1"/>
</dbReference>
<dbReference type="EC" id="2.7.7.65" evidence="1"/>
<dbReference type="GO" id="GO:0000160">
    <property type="term" value="P:phosphorelay signal transduction system"/>
    <property type="evidence" value="ECO:0007669"/>
    <property type="project" value="InterPro"/>
</dbReference>
<gene>
    <name evidence="6" type="ORF">DDE20_06395</name>
</gene>
<keyword evidence="7" id="KW-1185">Reference proteome</keyword>
<keyword evidence="3" id="KW-0597">Phosphoprotein</keyword>
<dbReference type="SMART" id="SM00267">
    <property type="entry name" value="GGDEF"/>
    <property type="match status" value="1"/>
</dbReference>
<dbReference type="InterPro" id="IPR043128">
    <property type="entry name" value="Rev_trsase/Diguanyl_cyclase"/>
</dbReference>
<dbReference type="Pfam" id="PF00990">
    <property type="entry name" value="GGDEF"/>
    <property type="match status" value="1"/>
</dbReference>
<dbReference type="PROSITE" id="PS50110">
    <property type="entry name" value="RESPONSE_REGULATORY"/>
    <property type="match status" value="2"/>
</dbReference>
<dbReference type="InterPro" id="IPR050469">
    <property type="entry name" value="Diguanylate_Cyclase"/>
</dbReference>
<dbReference type="GO" id="GO:0043709">
    <property type="term" value="P:cell adhesion involved in single-species biofilm formation"/>
    <property type="evidence" value="ECO:0007669"/>
    <property type="project" value="TreeGrafter"/>
</dbReference>
<protein>
    <recommendedName>
        <fullName evidence="1">diguanylate cyclase</fullName>
        <ecNumber evidence="1">2.7.7.65</ecNumber>
    </recommendedName>
</protein>
<dbReference type="PANTHER" id="PTHR45138:SF9">
    <property type="entry name" value="DIGUANYLATE CYCLASE DGCM-RELATED"/>
    <property type="match status" value="1"/>
</dbReference>
<dbReference type="InterPro" id="IPR000160">
    <property type="entry name" value="GGDEF_dom"/>
</dbReference>
<dbReference type="EMBL" id="QDKM01000002">
    <property type="protein sequence ID" value="PVH29734.1"/>
    <property type="molecule type" value="Genomic_DNA"/>
</dbReference>
<dbReference type="GO" id="GO:1902201">
    <property type="term" value="P:negative regulation of bacterial-type flagellum-dependent cell motility"/>
    <property type="evidence" value="ECO:0007669"/>
    <property type="project" value="TreeGrafter"/>
</dbReference>
<feature type="domain" description="Response regulatory" evidence="4">
    <location>
        <begin position="4"/>
        <end position="120"/>
    </location>
</feature>
<dbReference type="GO" id="GO:0005886">
    <property type="term" value="C:plasma membrane"/>
    <property type="evidence" value="ECO:0007669"/>
    <property type="project" value="TreeGrafter"/>
</dbReference>
<sequence length="467" mass="50343">MTGNILIVDDLATNRIILKVKLNAACYETQQAADGETALALARETQPKLILLDMMLPDLSGIEVCRRLRADPATQHIPVVIITASTDRDSRLQALAAGADEFLTKPLNEVILLARIRSLLRAHETEAELRMRSETWGDLAMDGGVGGETLLPMPGRIGMVAGQPSVAMGWRNTLANHIKERVTILTPAEALTDTTSAASQDLYLVAEDLGAAGSGLRLIADLRARLQSRHAAIALVLPEAEPEAAAMALDVGANDLLTLPLDPQETALRIALHIQRKRRADHLRQAVSHGLRLAVTDPLTGLYNRRYALAHLDRIAARAQESGRQFAVMVLDLDRFKTVNDTYGHAAGDTVLETVAARLRDNLRPSDLISRIVGEEFLVALPDATIATARQAAERLCRIVSEAPVGLPEKHCAVRVTISVGLALGPNLTPAPQIPAETARDTWARADAALMEAKSDGRNQVMVFAAA</sequence>
<dbReference type="GO" id="GO:0052621">
    <property type="term" value="F:diguanylate cyclase activity"/>
    <property type="evidence" value="ECO:0007669"/>
    <property type="project" value="UniProtKB-EC"/>
</dbReference>
<organism evidence="6 7">
    <name type="scientific">Pararhodobacter oceanensis</name>
    <dbReference type="NCBI Taxonomy" id="2172121"/>
    <lineage>
        <taxon>Bacteria</taxon>
        <taxon>Pseudomonadati</taxon>
        <taxon>Pseudomonadota</taxon>
        <taxon>Alphaproteobacteria</taxon>
        <taxon>Rhodobacterales</taxon>
        <taxon>Paracoccaceae</taxon>
        <taxon>Pararhodobacter</taxon>
    </lineage>
</organism>
<dbReference type="Proteomes" id="UP000245911">
    <property type="component" value="Unassembled WGS sequence"/>
</dbReference>
<name>A0A2T8HWF9_9RHOB</name>
<feature type="domain" description="GGDEF" evidence="5">
    <location>
        <begin position="324"/>
        <end position="466"/>
    </location>
</feature>
<dbReference type="InterPro" id="IPR029787">
    <property type="entry name" value="Nucleotide_cyclase"/>
</dbReference>
<accession>A0A2T8HWF9</accession>
<dbReference type="Gene3D" id="3.40.50.2300">
    <property type="match status" value="1"/>
</dbReference>
<comment type="caution">
    <text evidence="6">The sequence shown here is derived from an EMBL/GenBank/DDBJ whole genome shotgun (WGS) entry which is preliminary data.</text>
</comment>
<dbReference type="SMART" id="SM00448">
    <property type="entry name" value="REC"/>
    <property type="match status" value="1"/>
</dbReference>